<accession>A0AA36FYP1</accession>
<feature type="compositionally biased region" description="Basic and acidic residues" evidence="1">
    <location>
        <begin position="91"/>
        <end position="103"/>
    </location>
</feature>
<feature type="compositionally biased region" description="Low complexity" evidence="1">
    <location>
        <begin position="104"/>
        <end position="151"/>
    </location>
</feature>
<proteinExistence type="predicted"/>
<dbReference type="EMBL" id="CATQJA010001374">
    <property type="protein sequence ID" value="CAJ0566981.1"/>
    <property type="molecule type" value="Genomic_DNA"/>
</dbReference>
<feature type="non-terminal residue" evidence="2">
    <location>
        <position position="189"/>
    </location>
</feature>
<name>A0AA36FYP1_9BILA</name>
<sequence length="189" mass="21092">MDNTKEVYRRQPKAHERPCDLFTGFSRPEYMVAVLEYIDELSYVQQIDYGYLRQAVELSVRQDATSSRYCDGYRPKSTIRSLGIGLNPKRSSQDRSSEEERHSSAVAVSAAGGVVGTRTTTQGSSRVAGPPSSSGGSSGRQHQQGQQQQQPQRPPRRRSSSSRGMTRSSTLHAISRDRHRCTRKLVDSD</sequence>
<dbReference type="Proteomes" id="UP001177023">
    <property type="component" value="Unassembled WGS sequence"/>
</dbReference>
<gene>
    <name evidence="2" type="ORF">MSPICULIGERA_LOCUS5557</name>
</gene>
<protein>
    <submittedName>
        <fullName evidence="2">Uncharacterized protein</fullName>
    </submittedName>
</protein>
<evidence type="ECO:0000313" key="3">
    <source>
        <dbReference type="Proteomes" id="UP001177023"/>
    </source>
</evidence>
<evidence type="ECO:0000256" key="1">
    <source>
        <dbReference type="SAM" id="MobiDB-lite"/>
    </source>
</evidence>
<reference evidence="2" key="1">
    <citation type="submission" date="2023-06" db="EMBL/GenBank/DDBJ databases">
        <authorList>
            <person name="Delattre M."/>
        </authorList>
    </citation>
    <scope>NUCLEOTIDE SEQUENCE</scope>
    <source>
        <strain evidence="2">AF72</strain>
    </source>
</reference>
<dbReference type="AlphaFoldDB" id="A0AA36FYP1"/>
<organism evidence="2 3">
    <name type="scientific">Mesorhabditis spiculigera</name>
    <dbReference type="NCBI Taxonomy" id="96644"/>
    <lineage>
        <taxon>Eukaryota</taxon>
        <taxon>Metazoa</taxon>
        <taxon>Ecdysozoa</taxon>
        <taxon>Nematoda</taxon>
        <taxon>Chromadorea</taxon>
        <taxon>Rhabditida</taxon>
        <taxon>Rhabditina</taxon>
        <taxon>Rhabditomorpha</taxon>
        <taxon>Rhabditoidea</taxon>
        <taxon>Rhabditidae</taxon>
        <taxon>Mesorhabditinae</taxon>
        <taxon>Mesorhabditis</taxon>
    </lineage>
</organism>
<evidence type="ECO:0000313" key="2">
    <source>
        <dbReference type="EMBL" id="CAJ0566981.1"/>
    </source>
</evidence>
<comment type="caution">
    <text evidence="2">The sequence shown here is derived from an EMBL/GenBank/DDBJ whole genome shotgun (WGS) entry which is preliminary data.</text>
</comment>
<feature type="region of interest" description="Disordered" evidence="1">
    <location>
        <begin position="63"/>
        <end position="189"/>
    </location>
</feature>
<keyword evidence="3" id="KW-1185">Reference proteome</keyword>